<evidence type="ECO:0000313" key="2">
    <source>
        <dbReference type="EMBL" id="MBK1894510.1"/>
    </source>
</evidence>
<feature type="region of interest" description="Disordered" evidence="1">
    <location>
        <begin position="37"/>
        <end position="63"/>
    </location>
</feature>
<proteinExistence type="predicted"/>
<evidence type="ECO:0000313" key="3">
    <source>
        <dbReference type="Proteomes" id="UP000628669"/>
    </source>
</evidence>
<comment type="caution">
    <text evidence="2">The sequence shown here is derived from an EMBL/GenBank/DDBJ whole genome shotgun (WGS) entry which is preliminary data.</text>
</comment>
<sequence length="120" mass="13785">MKLVQILTIIFCLGIFLIPKDNFLLKAAQESCCKSNSKKEDCCKNHQSKSNKQHEKSKSSCTDDCCSTCVACFSFIETPFSKSFILELSYYKANKKLLFQYCDPHLSDRLKEIWEPPKLA</sequence>
<protein>
    <submittedName>
        <fullName evidence="2">Uncharacterized protein</fullName>
    </submittedName>
</protein>
<dbReference type="RefSeq" id="WP_200242150.1">
    <property type="nucleotide sequence ID" value="NZ_JAENHK010000001.1"/>
</dbReference>
<organism evidence="2 3">
    <name type="scientific">Chryseobacterium paridis</name>
    <dbReference type="NCBI Taxonomy" id="2800328"/>
    <lineage>
        <taxon>Bacteria</taxon>
        <taxon>Pseudomonadati</taxon>
        <taxon>Bacteroidota</taxon>
        <taxon>Flavobacteriia</taxon>
        <taxon>Flavobacteriales</taxon>
        <taxon>Weeksellaceae</taxon>
        <taxon>Chryseobacterium group</taxon>
        <taxon>Chryseobacterium</taxon>
    </lineage>
</organism>
<dbReference type="Proteomes" id="UP000628669">
    <property type="component" value="Unassembled WGS sequence"/>
</dbReference>
<keyword evidence="3" id="KW-1185">Reference proteome</keyword>
<reference evidence="3" key="1">
    <citation type="submission" date="2021-01" db="EMBL/GenBank/DDBJ databases">
        <title>Genome public.</title>
        <authorList>
            <person name="Liu C."/>
            <person name="Sun Q."/>
        </authorList>
    </citation>
    <scope>NUCLEOTIDE SEQUENCE [LARGE SCALE GENOMIC DNA]</scope>
    <source>
        <strain evidence="3">YIM B02567</strain>
    </source>
</reference>
<accession>A0ABS1FQ18</accession>
<dbReference type="EMBL" id="JAENHK010000001">
    <property type="protein sequence ID" value="MBK1894510.1"/>
    <property type="molecule type" value="Genomic_DNA"/>
</dbReference>
<evidence type="ECO:0000256" key="1">
    <source>
        <dbReference type="SAM" id="MobiDB-lite"/>
    </source>
</evidence>
<name>A0ABS1FQ18_9FLAO</name>
<gene>
    <name evidence="2" type="ORF">JHL15_01930</name>
</gene>